<dbReference type="EMBL" id="CP089984">
    <property type="protein sequence ID" value="WXB12289.1"/>
    <property type="molecule type" value="Genomic_DNA"/>
</dbReference>
<proteinExistence type="predicted"/>
<dbReference type="InterPro" id="IPR050287">
    <property type="entry name" value="MTA/SAH_deaminase"/>
</dbReference>
<name>A0ABZ2LN20_9BACT</name>
<keyword evidence="1" id="KW-0378">Hydrolase</keyword>
<dbReference type="InterPro" id="IPR006680">
    <property type="entry name" value="Amidohydro-rel"/>
</dbReference>
<dbReference type="PANTHER" id="PTHR43794:SF11">
    <property type="entry name" value="AMIDOHYDROLASE-RELATED DOMAIN-CONTAINING PROTEIN"/>
    <property type="match status" value="1"/>
</dbReference>
<accession>A0ABZ2LN20</accession>
<sequence length="434" mass="45408">MMHAPGVAARIVHADHVLLGDSAPLRDGAVVLSPDGTVLDVGRADEIRPRHAGPPVERIEGIAFPGLINAHAHLELSALRGRVPGGRGFLPWVDALLALRLDAAPEESDEALEQAASELHAFGTAAVGEVTNSLAAVDHLLRRGIQGSIFYEIFGIGADVVTRTEAMLAAQGERTKAWGPALTYVPTAHTLHTTRADAVRKIAQHAKHEGLRTSLHLAEHAAERRALEHGDGPVTDWLRGRVRGATDIVWPKQSPIAYADALGALGPHMLLVHLTDARPEELQHVAGSGAKVVLCPRSNLHIEGLLPPLLAVRAAGIEPALGTDSLASNASLDVLAEARALADRFPTVPAAELVRMATYHGAQALGRPHLGRIARGARPGIVAVDVPGAAQSTDGAALLLRHVKAPRRWLAAAAAPIASIASVTSTASVPSEGL</sequence>
<evidence type="ECO:0000313" key="4">
    <source>
        <dbReference type="Proteomes" id="UP001370348"/>
    </source>
</evidence>
<dbReference type="InterPro" id="IPR032466">
    <property type="entry name" value="Metal_Hydrolase"/>
</dbReference>
<dbReference type="PANTHER" id="PTHR43794">
    <property type="entry name" value="AMINOHYDROLASE SSNA-RELATED"/>
    <property type="match status" value="1"/>
</dbReference>
<reference evidence="3 4" key="1">
    <citation type="submission" date="2021-12" db="EMBL/GenBank/DDBJ databases">
        <title>Discovery of the Pendulisporaceae a myxobacterial family with distinct sporulation behavior and unique specialized metabolism.</title>
        <authorList>
            <person name="Garcia R."/>
            <person name="Popoff A."/>
            <person name="Bader C.D."/>
            <person name="Loehr J."/>
            <person name="Walesch S."/>
            <person name="Walt C."/>
            <person name="Boldt J."/>
            <person name="Bunk B."/>
            <person name="Haeckl F.J.F.P.J."/>
            <person name="Gunesch A.P."/>
            <person name="Birkelbach J."/>
            <person name="Nuebel U."/>
            <person name="Pietschmann T."/>
            <person name="Bach T."/>
            <person name="Mueller R."/>
        </authorList>
    </citation>
    <scope>NUCLEOTIDE SEQUENCE [LARGE SCALE GENOMIC DNA]</scope>
    <source>
        <strain evidence="3 4">MSr11954</strain>
    </source>
</reference>
<evidence type="ECO:0000313" key="3">
    <source>
        <dbReference type="EMBL" id="WXB12289.1"/>
    </source>
</evidence>
<protein>
    <submittedName>
        <fullName evidence="3">Amidohydrolase family protein</fullName>
    </submittedName>
</protein>
<dbReference type="SUPFAM" id="SSF51338">
    <property type="entry name" value="Composite domain of metallo-dependent hydrolases"/>
    <property type="match status" value="1"/>
</dbReference>
<dbReference type="Gene3D" id="3.20.20.140">
    <property type="entry name" value="Metal-dependent hydrolases"/>
    <property type="match status" value="1"/>
</dbReference>
<dbReference type="RefSeq" id="WP_394821911.1">
    <property type="nucleotide sequence ID" value="NZ_CP089984.1"/>
</dbReference>
<gene>
    <name evidence="3" type="ORF">LZC94_31130</name>
</gene>
<dbReference type="Proteomes" id="UP001370348">
    <property type="component" value="Chromosome"/>
</dbReference>
<evidence type="ECO:0000256" key="1">
    <source>
        <dbReference type="ARBA" id="ARBA00022801"/>
    </source>
</evidence>
<organism evidence="3 4">
    <name type="scientific">Pendulispora albinea</name>
    <dbReference type="NCBI Taxonomy" id="2741071"/>
    <lineage>
        <taxon>Bacteria</taxon>
        <taxon>Pseudomonadati</taxon>
        <taxon>Myxococcota</taxon>
        <taxon>Myxococcia</taxon>
        <taxon>Myxococcales</taxon>
        <taxon>Sorangiineae</taxon>
        <taxon>Pendulisporaceae</taxon>
        <taxon>Pendulispora</taxon>
    </lineage>
</organism>
<keyword evidence="4" id="KW-1185">Reference proteome</keyword>
<evidence type="ECO:0000259" key="2">
    <source>
        <dbReference type="Pfam" id="PF01979"/>
    </source>
</evidence>
<dbReference type="InterPro" id="IPR011059">
    <property type="entry name" value="Metal-dep_hydrolase_composite"/>
</dbReference>
<feature type="domain" description="Amidohydrolase-related" evidence="2">
    <location>
        <begin position="62"/>
        <end position="386"/>
    </location>
</feature>
<dbReference type="SUPFAM" id="SSF51556">
    <property type="entry name" value="Metallo-dependent hydrolases"/>
    <property type="match status" value="1"/>
</dbReference>
<dbReference type="Pfam" id="PF01979">
    <property type="entry name" value="Amidohydro_1"/>
    <property type="match status" value="1"/>
</dbReference>